<evidence type="ECO:0000313" key="2">
    <source>
        <dbReference type="Proteomes" id="UP001444146"/>
    </source>
</evidence>
<organism evidence="1 2">
    <name type="scientific">Pseudocitrobacter cyperus</name>
    <dbReference type="NCBI Taxonomy" id="3112843"/>
    <lineage>
        <taxon>Bacteria</taxon>
        <taxon>Pseudomonadati</taxon>
        <taxon>Pseudomonadota</taxon>
        <taxon>Gammaproteobacteria</taxon>
        <taxon>Enterobacterales</taxon>
        <taxon>Enterobacteriaceae</taxon>
        <taxon>Pseudocitrobacter</taxon>
    </lineage>
</organism>
<comment type="caution">
    <text evidence="1">The sequence shown here is derived from an EMBL/GenBank/DDBJ whole genome shotgun (WGS) entry which is preliminary data.</text>
</comment>
<name>A0ABV0HFS0_9ENTR</name>
<keyword evidence="2" id="KW-1185">Reference proteome</keyword>
<dbReference type="Proteomes" id="UP001444146">
    <property type="component" value="Unassembled WGS sequence"/>
</dbReference>
<dbReference type="RefSeq" id="WP_347793361.1">
    <property type="nucleotide sequence ID" value="NZ_JAYMYY010000001.1"/>
</dbReference>
<sequence length="152" mass="17617">MNINTTFELYPNKGTGLIEFGMSPDDVEHILGKSDDSRVDRTNKLTEFRSFMNVSYTSPPTQMVNHIGFGRQMKNIIFDDVNVFLADPEIVIKKLMEYDDSPYLSLGMIFFMELKISITGFHDGFLDQKAIAIFSHDDYEEYIPEMELYRCN</sequence>
<proteinExistence type="predicted"/>
<protein>
    <submittedName>
        <fullName evidence="1">Uncharacterized protein</fullName>
    </submittedName>
</protein>
<gene>
    <name evidence="1" type="ORF">VSR74_03205</name>
</gene>
<dbReference type="EMBL" id="JAYMYY010000001">
    <property type="protein sequence ID" value="MEO3988831.1"/>
    <property type="molecule type" value="Genomic_DNA"/>
</dbReference>
<evidence type="ECO:0000313" key="1">
    <source>
        <dbReference type="EMBL" id="MEO3988831.1"/>
    </source>
</evidence>
<reference evidence="1 2" key="1">
    <citation type="submission" date="2024-01" db="EMBL/GenBank/DDBJ databases">
        <title>Pseudocitrobacter sp. Endophytic strain Cyp-38L.</title>
        <authorList>
            <person name="Amer M.A."/>
            <person name="Hamed S.M."/>
        </authorList>
    </citation>
    <scope>NUCLEOTIDE SEQUENCE [LARGE SCALE GENOMIC DNA]</scope>
    <source>
        <strain evidence="1 2">Cyp38S</strain>
    </source>
</reference>
<accession>A0ABV0HFS0</accession>